<dbReference type="EMBL" id="VWXF01000007">
    <property type="protein sequence ID" value="NIF23153.1"/>
    <property type="molecule type" value="Genomic_DNA"/>
</dbReference>
<evidence type="ECO:0000256" key="1">
    <source>
        <dbReference type="ARBA" id="ARBA00006484"/>
    </source>
</evidence>
<dbReference type="Proteomes" id="UP001515683">
    <property type="component" value="Unassembled WGS sequence"/>
</dbReference>
<reference evidence="3 4" key="1">
    <citation type="journal article" date="2019" name="bioRxiv">
        <title>Bacteria contribute to plant secondary compound degradation in a generalist herbivore system.</title>
        <authorList>
            <person name="Francoeur C.B."/>
            <person name="Khadempour L."/>
            <person name="Moreira-Soto R.D."/>
            <person name="Gotting K."/>
            <person name="Book A.J."/>
            <person name="Pinto-Tomas A.A."/>
            <person name="Keefover-Ring K."/>
            <person name="Currie C.R."/>
        </authorList>
    </citation>
    <scope>NUCLEOTIDE SEQUENCE [LARGE SCALE GENOMIC DNA]</scope>
    <source>
        <strain evidence="3">Acro-835</strain>
    </source>
</reference>
<organism evidence="3 4">
    <name type="scientific">Candidatus Pantoea multigeneris</name>
    <dbReference type="NCBI Taxonomy" id="2608357"/>
    <lineage>
        <taxon>Bacteria</taxon>
        <taxon>Pseudomonadati</taxon>
        <taxon>Pseudomonadota</taxon>
        <taxon>Gammaproteobacteria</taxon>
        <taxon>Enterobacterales</taxon>
        <taxon>Erwiniaceae</taxon>
        <taxon>Pantoea</taxon>
    </lineage>
</organism>
<accession>A0ABX0RCT6</accession>
<evidence type="ECO:0000313" key="3">
    <source>
        <dbReference type="EMBL" id="NIF23153.1"/>
    </source>
</evidence>
<dbReference type="InterPro" id="IPR051122">
    <property type="entry name" value="SDR_DHRS6-like"/>
</dbReference>
<dbReference type="RefSeq" id="WP_167016271.1">
    <property type="nucleotide sequence ID" value="NZ_VWXF01000007.1"/>
</dbReference>
<dbReference type="InterPro" id="IPR002347">
    <property type="entry name" value="SDR_fam"/>
</dbReference>
<comment type="similarity">
    <text evidence="1">Belongs to the short-chain dehydrogenases/reductases (SDR) family.</text>
</comment>
<dbReference type="PANTHER" id="PTHR43477:SF1">
    <property type="entry name" value="DIHYDROANTICAPSIN 7-DEHYDROGENASE"/>
    <property type="match status" value="1"/>
</dbReference>
<keyword evidence="4" id="KW-1185">Reference proteome</keyword>
<sequence>MSDLNNKHLVVVGGSSGIGFRVAERAAQQGAVLTLVGRNEQRLAQASEALSQQGAEIRATLAVDAHDHEALRAAFAQITPCDHLVSMVGDAMGGGFLAADMALIERVIHSKFLTNVLIGKLAAEKVRPGGSLIFTAGTGGKPQHACASLVGNQGIVMLVQGLAAEVAPKLRVNCVAPTWTVTPFWRDQPTEQVEQTRQHFASVIPLARTAEIDELADAYLFLMKNDFITGQQIAVDGGVMLG</sequence>
<dbReference type="Pfam" id="PF13561">
    <property type="entry name" value="adh_short_C2"/>
    <property type="match status" value="1"/>
</dbReference>
<evidence type="ECO:0000256" key="2">
    <source>
        <dbReference type="ARBA" id="ARBA00023002"/>
    </source>
</evidence>
<evidence type="ECO:0000313" key="4">
    <source>
        <dbReference type="Proteomes" id="UP001515683"/>
    </source>
</evidence>
<name>A0ABX0RCT6_9GAMM</name>
<dbReference type="InterPro" id="IPR036291">
    <property type="entry name" value="NAD(P)-bd_dom_sf"/>
</dbReference>
<gene>
    <name evidence="3" type="ORF">F3J40_16315</name>
</gene>
<dbReference type="Gene3D" id="3.40.50.720">
    <property type="entry name" value="NAD(P)-binding Rossmann-like Domain"/>
    <property type="match status" value="1"/>
</dbReference>
<proteinExistence type="inferred from homology"/>
<protein>
    <submittedName>
        <fullName evidence="3">SDR family oxidoreductase</fullName>
    </submittedName>
</protein>
<comment type="caution">
    <text evidence="3">The sequence shown here is derived from an EMBL/GenBank/DDBJ whole genome shotgun (WGS) entry which is preliminary data.</text>
</comment>
<keyword evidence="2" id="KW-0560">Oxidoreductase</keyword>
<dbReference type="CDD" id="cd05233">
    <property type="entry name" value="SDR_c"/>
    <property type="match status" value="1"/>
</dbReference>
<dbReference type="PANTHER" id="PTHR43477">
    <property type="entry name" value="DIHYDROANTICAPSIN 7-DEHYDROGENASE"/>
    <property type="match status" value="1"/>
</dbReference>
<dbReference type="PRINTS" id="PR00081">
    <property type="entry name" value="GDHRDH"/>
</dbReference>
<dbReference type="SUPFAM" id="SSF51735">
    <property type="entry name" value="NAD(P)-binding Rossmann-fold domains"/>
    <property type="match status" value="1"/>
</dbReference>